<reference evidence="8 9" key="1">
    <citation type="journal article" date="2020" name="bioRxiv">
        <title>Sequence and annotation of 42 cannabis genomes reveals extensive copy number variation in cannabinoid synthesis and pathogen resistance genes.</title>
        <authorList>
            <person name="Mckernan K.J."/>
            <person name="Helbert Y."/>
            <person name="Kane L.T."/>
            <person name="Ebling H."/>
            <person name="Zhang L."/>
            <person name="Liu B."/>
            <person name="Eaton Z."/>
            <person name="Mclaughlin S."/>
            <person name="Kingan S."/>
            <person name="Baybayan P."/>
            <person name="Concepcion G."/>
            <person name="Jordan M."/>
            <person name="Riva A."/>
            <person name="Barbazuk W."/>
            <person name="Harkins T."/>
        </authorList>
    </citation>
    <scope>NUCLEOTIDE SEQUENCE [LARGE SCALE GENOMIC DNA]</scope>
    <source>
        <strain evidence="9">cv. Jamaican Lion 4</strain>
        <tissue evidence="8">Leaf</tissue>
    </source>
</reference>
<evidence type="ECO:0000313" key="8">
    <source>
        <dbReference type="EMBL" id="KAF4401235.1"/>
    </source>
</evidence>
<evidence type="ECO:0000256" key="2">
    <source>
        <dbReference type="ARBA" id="ARBA00022491"/>
    </source>
</evidence>
<proteinExistence type="predicted"/>
<evidence type="ECO:0000256" key="5">
    <source>
        <dbReference type="ARBA" id="ARBA00023242"/>
    </source>
</evidence>
<accession>A0A7J6I1Y5</accession>
<dbReference type="InterPro" id="IPR038933">
    <property type="entry name" value="Ovate"/>
</dbReference>
<dbReference type="AlphaFoldDB" id="A0A7J6I1Y5"/>
<dbReference type="InterPro" id="IPR006458">
    <property type="entry name" value="Ovate_C"/>
</dbReference>
<evidence type="ECO:0000313" key="9">
    <source>
        <dbReference type="Proteomes" id="UP000583929"/>
    </source>
</evidence>
<keyword evidence="5" id="KW-0539">Nucleus</keyword>
<evidence type="ECO:0000256" key="6">
    <source>
        <dbReference type="SAM" id="MobiDB-lite"/>
    </source>
</evidence>
<dbReference type="PROSITE" id="PS51754">
    <property type="entry name" value="OVATE"/>
    <property type="match status" value="2"/>
</dbReference>
<comment type="subcellular location">
    <subcellularLocation>
        <location evidence="1">Nucleus</location>
    </subcellularLocation>
</comment>
<dbReference type="PANTHER" id="PTHR33057:SF26">
    <property type="entry name" value="TRANSCRIPTION REPRESSOR OFP13"/>
    <property type="match status" value="1"/>
</dbReference>
<evidence type="ECO:0000256" key="3">
    <source>
        <dbReference type="ARBA" id="ARBA00023015"/>
    </source>
</evidence>
<dbReference type="Proteomes" id="UP000583929">
    <property type="component" value="Unassembled WGS sequence"/>
</dbReference>
<keyword evidence="4" id="KW-0804">Transcription</keyword>
<keyword evidence="3" id="KW-0805">Transcription regulation</keyword>
<dbReference type="Pfam" id="PF04844">
    <property type="entry name" value="Ovate"/>
    <property type="match status" value="2"/>
</dbReference>
<sequence length="510" mass="54612">MYRTVNSVFFDSNDVVSTPTAVVETPESWFTNSSESASFSTESEEYYAGESLETVVRAARSERLFFEPGTSDTSSILEKTSSDGGSGAVVCGSSGSGEALPYKESVVLAMESDDPYGDFRRSMEEMVEIHGVKDWECLEELLGWYLRVNGKNNHGFIVGAFVDLLVDISGAGGDGGNGGSDVCIKESDTSTTTTTTAAATSFSSAVSCFSVPIRIRILSSNSNSSSNTNKKGIENHQSNKHNGNTWRQWPSCNHPKTISFRLSDDMYRTVNSVFFDSNDVVSTPTAVVETPESWFTNSSESASFSTESEEYYAGESLETVVRAARSERLFFEPGTSDTSSILEKTSSDGGSGAVVCGGSGSGEALPYKESVVLAMESEDPYGDFRRSMEEMVEIHGVKDWECLEELLGWYLRVNGKNNHGFIVGAFVDLLVDISGAGGDGGNGGSGVCIKESDTSTTTTTTAAATSFSSAVSCFSVNSNSNSSTSIMCCSDHIRGEIVNEIDEEEINLSL</sequence>
<evidence type="ECO:0000256" key="4">
    <source>
        <dbReference type="ARBA" id="ARBA00023163"/>
    </source>
</evidence>
<keyword evidence="2" id="KW-0678">Repressor</keyword>
<comment type="caution">
    <text evidence="8">The sequence shown here is derived from an EMBL/GenBank/DDBJ whole genome shotgun (WGS) entry which is preliminary data.</text>
</comment>
<dbReference type="PANTHER" id="PTHR33057">
    <property type="entry name" value="TRANSCRIPTION REPRESSOR OFP7-RELATED"/>
    <property type="match status" value="1"/>
</dbReference>
<dbReference type="EMBL" id="JAATIQ010000013">
    <property type="protein sequence ID" value="KAF4401235.1"/>
    <property type="molecule type" value="Genomic_DNA"/>
</dbReference>
<feature type="region of interest" description="Disordered" evidence="6">
    <location>
        <begin position="222"/>
        <end position="248"/>
    </location>
</feature>
<organism evidence="8 9">
    <name type="scientific">Cannabis sativa</name>
    <name type="common">Hemp</name>
    <name type="synonym">Marijuana</name>
    <dbReference type="NCBI Taxonomy" id="3483"/>
    <lineage>
        <taxon>Eukaryota</taxon>
        <taxon>Viridiplantae</taxon>
        <taxon>Streptophyta</taxon>
        <taxon>Embryophyta</taxon>
        <taxon>Tracheophyta</taxon>
        <taxon>Spermatophyta</taxon>
        <taxon>Magnoliopsida</taxon>
        <taxon>eudicotyledons</taxon>
        <taxon>Gunneridae</taxon>
        <taxon>Pentapetalae</taxon>
        <taxon>rosids</taxon>
        <taxon>fabids</taxon>
        <taxon>Rosales</taxon>
        <taxon>Cannabaceae</taxon>
        <taxon>Cannabis</taxon>
    </lineage>
</organism>
<dbReference type="NCBIfam" id="TIGR01568">
    <property type="entry name" value="A_thal_3678"/>
    <property type="match status" value="2"/>
</dbReference>
<feature type="domain" description="OVATE" evidence="7">
    <location>
        <begin position="373"/>
        <end position="432"/>
    </location>
</feature>
<protein>
    <recommendedName>
        <fullName evidence="7">OVATE domain-containing protein</fullName>
    </recommendedName>
</protein>
<dbReference type="GO" id="GO:0045892">
    <property type="term" value="P:negative regulation of DNA-templated transcription"/>
    <property type="evidence" value="ECO:0007669"/>
    <property type="project" value="InterPro"/>
</dbReference>
<gene>
    <name evidence="8" type="ORF">G4B88_014076</name>
</gene>
<evidence type="ECO:0000259" key="7">
    <source>
        <dbReference type="PROSITE" id="PS51754"/>
    </source>
</evidence>
<feature type="domain" description="OVATE" evidence="7">
    <location>
        <begin position="108"/>
        <end position="167"/>
    </location>
</feature>
<keyword evidence="9" id="KW-1185">Reference proteome</keyword>
<evidence type="ECO:0000256" key="1">
    <source>
        <dbReference type="ARBA" id="ARBA00004123"/>
    </source>
</evidence>
<dbReference type="GO" id="GO:0005634">
    <property type="term" value="C:nucleus"/>
    <property type="evidence" value="ECO:0007669"/>
    <property type="project" value="UniProtKB-SubCell"/>
</dbReference>
<name>A0A7J6I1Y5_CANSA</name>